<organism evidence="1 2">
    <name type="scientific">Fervidicoccus fontis (strain DSM 19380 / JCM 18336 / VKM B-2539 / Kam940)</name>
    <dbReference type="NCBI Taxonomy" id="1163730"/>
    <lineage>
        <taxon>Archaea</taxon>
        <taxon>Thermoproteota</taxon>
        <taxon>Thermoprotei</taxon>
        <taxon>Fervidicoccales</taxon>
        <taxon>Fervidicoccaceae</taxon>
        <taxon>Fervidicoccus</taxon>
    </lineage>
</organism>
<gene>
    <name evidence="1" type="ordered locus">FFONT_0002</name>
</gene>
<evidence type="ECO:0000313" key="1">
    <source>
        <dbReference type="EMBL" id="AFH41999.1"/>
    </source>
</evidence>
<sequence length="41" mass="4782">MKRKLKKAKGHLEKTKKPEELGIFSDAFENSVNRSQTTKDY</sequence>
<reference evidence="2" key="1">
    <citation type="submission" date="2012-03" db="EMBL/GenBank/DDBJ databases">
        <title>Fervidicoccus fontis complete genome analysis confirms its distinct phylogenetic position and predicts its environmental function.</title>
        <authorList>
            <person name="Lebedinsky A.V."/>
            <person name="Mardanov A.V."/>
            <person name="Gumerov V.M."/>
            <person name="Beletsky A.V."/>
            <person name="Kublanov I.V."/>
            <person name="Perevalova A.A."/>
            <person name="Bonch-Osmolovskaya E.A."/>
            <person name="Ravin N.V."/>
            <person name="Skryabin K.G."/>
        </authorList>
    </citation>
    <scope>NUCLEOTIDE SEQUENCE [LARGE SCALE GENOMIC DNA]</scope>
    <source>
        <strain evidence="2">DSM 19380 / VKM B-2539 / Kam940</strain>
    </source>
</reference>
<accession>H9ZZ42</accession>
<dbReference type="HOGENOM" id="CLU_3263636_0_0_2"/>
<keyword evidence="2" id="KW-1185">Reference proteome</keyword>
<dbReference type="EMBL" id="CP003423">
    <property type="protein sequence ID" value="AFH41999.1"/>
    <property type="molecule type" value="Genomic_DNA"/>
</dbReference>
<dbReference type="Proteomes" id="UP000007391">
    <property type="component" value="Chromosome"/>
</dbReference>
<dbReference type="KEGG" id="ffo:FFONT_0002"/>
<protein>
    <submittedName>
        <fullName evidence="1">Uncharacterized protein</fullName>
    </submittedName>
</protein>
<dbReference type="AlphaFoldDB" id="H9ZZ42"/>
<reference evidence="1 2" key="2">
    <citation type="journal article" date="2014" name="Extremophiles">
        <title>Analysis of the complete genome of Fervidococcus fontis confirms the distinct phylogenetic position of the order Fervidicoccales and suggests its environmental function.</title>
        <authorList>
            <person name="Lebedinsky A.V."/>
            <person name="Mardanov A.V."/>
            <person name="Kublanov I.V."/>
            <person name="Gumerov V.M."/>
            <person name="Beletsky A.V."/>
            <person name="Perevalova A.A."/>
            <person name="Bidzhieva S.Kh."/>
            <person name="Bonch-Osmolovskaya E.A."/>
            <person name="Skryabin K.G."/>
            <person name="Ravin N.V."/>
        </authorList>
    </citation>
    <scope>NUCLEOTIDE SEQUENCE [LARGE SCALE GENOMIC DNA]</scope>
    <source>
        <strain evidence="2">DSM 19380 / VKM B-2539 / Kam940</strain>
    </source>
</reference>
<evidence type="ECO:0000313" key="2">
    <source>
        <dbReference type="Proteomes" id="UP000007391"/>
    </source>
</evidence>
<name>H9ZZ42_FERFK</name>
<dbReference type="InParanoid" id="H9ZZ42"/>
<proteinExistence type="predicted"/>